<comment type="similarity">
    <text evidence="1">Belongs to the methyltransferase superfamily.</text>
</comment>
<dbReference type="EMBL" id="UHFR01000005">
    <property type="protein sequence ID" value="SUN75821.1"/>
    <property type="molecule type" value="Genomic_DNA"/>
</dbReference>
<keyword evidence="2 5" id="KW-0489">Methyltransferase</keyword>
<dbReference type="InterPro" id="IPR051052">
    <property type="entry name" value="Diverse_substrate_MTase"/>
</dbReference>
<dbReference type="EC" id="2.1.1.-" evidence="5"/>
<proteinExistence type="inferred from homology"/>
<dbReference type="Proteomes" id="UP000254634">
    <property type="component" value="Unassembled WGS sequence"/>
</dbReference>
<evidence type="ECO:0000313" key="5">
    <source>
        <dbReference type="EMBL" id="SUN75821.1"/>
    </source>
</evidence>
<dbReference type="PANTHER" id="PTHR44942">
    <property type="entry name" value="METHYLTRANSF_11 DOMAIN-CONTAINING PROTEIN"/>
    <property type="match status" value="1"/>
</dbReference>
<dbReference type="GO" id="GO:0008757">
    <property type="term" value="F:S-adenosylmethionine-dependent methyltransferase activity"/>
    <property type="evidence" value="ECO:0007669"/>
    <property type="project" value="InterPro"/>
</dbReference>
<evidence type="ECO:0000256" key="3">
    <source>
        <dbReference type="ARBA" id="ARBA00022679"/>
    </source>
</evidence>
<evidence type="ECO:0000256" key="1">
    <source>
        <dbReference type="ARBA" id="ARBA00008361"/>
    </source>
</evidence>
<dbReference type="SUPFAM" id="SSF53335">
    <property type="entry name" value="S-adenosyl-L-methionine-dependent methyltransferases"/>
    <property type="match status" value="1"/>
</dbReference>
<evidence type="ECO:0000259" key="4">
    <source>
        <dbReference type="Pfam" id="PF08241"/>
    </source>
</evidence>
<dbReference type="STRING" id="1123307.GCA_000380065_00233"/>
<dbReference type="OrthoDB" id="43862at2"/>
<dbReference type="AlphaFoldDB" id="A0A380KW96"/>
<dbReference type="Pfam" id="PF08241">
    <property type="entry name" value="Methyltransf_11"/>
    <property type="match status" value="1"/>
</dbReference>
<gene>
    <name evidence="5" type="primary">ycgJ</name>
    <name evidence="5" type="ORF">NCTC13765_00261</name>
</gene>
<evidence type="ECO:0000313" key="6">
    <source>
        <dbReference type="Proteomes" id="UP000254634"/>
    </source>
</evidence>
<dbReference type="InterPro" id="IPR029063">
    <property type="entry name" value="SAM-dependent_MTases_sf"/>
</dbReference>
<evidence type="ECO:0000256" key="2">
    <source>
        <dbReference type="ARBA" id="ARBA00022603"/>
    </source>
</evidence>
<name>A0A380KW96_9STRE</name>
<organism evidence="5 6">
    <name type="scientific">Streptococcus massiliensis</name>
    <dbReference type="NCBI Taxonomy" id="313439"/>
    <lineage>
        <taxon>Bacteria</taxon>
        <taxon>Bacillati</taxon>
        <taxon>Bacillota</taxon>
        <taxon>Bacilli</taxon>
        <taxon>Lactobacillales</taxon>
        <taxon>Streptococcaceae</taxon>
        <taxon>Streptococcus</taxon>
    </lineage>
</organism>
<reference evidence="5" key="1">
    <citation type="submission" date="2018-06" db="EMBL/GenBank/DDBJ databases">
        <authorList>
            <consortium name="Pathogen Informatics"/>
            <person name="Doyle S."/>
        </authorList>
    </citation>
    <scope>NUCLEOTIDE SEQUENCE [LARGE SCALE GENOMIC DNA]</scope>
    <source>
        <strain evidence="5">NCTC13765</strain>
    </source>
</reference>
<keyword evidence="6" id="KW-1185">Reference proteome</keyword>
<dbReference type="InterPro" id="IPR013216">
    <property type="entry name" value="Methyltransf_11"/>
</dbReference>
<accession>A0A380KW96</accession>
<protein>
    <submittedName>
        <fullName evidence="5">SAM-dependent methyltransferase</fullName>
        <ecNumber evidence="5">2.1.1.-</ecNumber>
    </submittedName>
</protein>
<dbReference type="RefSeq" id="WP_018370917.1">
    <property type="nucleotide sequence ID" value="NZ_UHFR01000005.1"/>
</dbReference>
<keyword evidence="3 5" id="KW-0808">Transferase</keyword>
<feature type="domain" description="Methyltransferase type 11" evidence="4">
    <location>
        <begin position="61"/>
        <end position="154"/>
    </location>
</feature>
<sequence length="204" mass="23755">MLPILLIAISFLLFIYYLIQQSKHPQGIVGRLMMKIWNRAYLPMVDWALSFILRQDFSKILDIGVGNGRSTLRLKQLFPSSQIYGLDISETAIAEARKLSKTINFEVKDVANTGYESESFDLICAFQTHFHWTDLTKALLEIKRILQPDGQLILACEWSKISYYLAEFKDLSNFKNYLNELGLQVLRFEKNPTWVYYQIGKIKE</sequence>
<dbReference type="GO" id="GO:0032259">
    <property type="term" value="P:methylation"/>
    <property type="evidence" value="ECO:0007669"/>
    <property type="project" value="UniProtKB-KW"/>
</dbReference>
<dbReference type="CDD" id="cd02440">
    <property type="entry name" value="AdoMet_MTases"/>
    <property type="match status" value="1"/>
</dbReference>
<dbReference type="PANTHER" id="PTHR44942:SF4">
    <property type="entry name" value="METHYLTRANSFERASE TYPE 11 DOMAIN-CONTAINING PROTEIN"/>
    <property type="match status" value="1"/>
</dbReference>
<dbReference type="Gene3D" id="3.40.50.150">
    <property type="entry name" value="Vaccinia Virus protein VP39"/>
    <property type="match status" value="1"/>
</dbReference>